<dbReference type="GO" id="GO:0005737">
    <property type="term" value="C:cytoplasm"/>
    <property type="evidence" value="ECO:0007669"/>
    <property type="project" value="TreeGrafter"/>
</dbReference>
<dbReference type="InterPro" id="IPR018252">
    <property type="entry name" value="Annexin_repeat_CS"/>
</dbReference>
<keyword evidence="4" id="KW-0106">Calcium</keyword>
<gene>
    <name evidence="6" type="ORF">LSTR_LSTR001472</name>
</gene>
<dbReference type="GO" id="GO:0005509">
    <property type="term" value="F:calcium ion binding"/>
    <property type="evidence" value="ECO:0007669"/>
    <property type="project" value="InterPro"/>
</dbReference>
<accession>A0A482XAF5</accession>
<comment type="similarity">
    <text evidence="1 4">Belongs to the annexin family.</text>
</comment>
<reference evidence="6 7" key="1">
    <citation type="journal article" date="2017" name="Gigascience">
        <title>Genome sequence of the small brown planthopper, Laodelphax striatellus.</title>
        <authorList>
            <person name="Zhu J."/>
            <person name="Jiang F."/>
            <person name="Wang X."/>
            <person name="Yang P."/>
            <person name="Bao Y."/>
            <person name="Zhao W."/>
            <person name="Wang W."/>
            <person name="Lu H."/>
            <person name="Wang Q."/>
            <person name="Cui N."/>
            <person name="Li J."/>
            <person name="Chen X."/>
            <person name="Luo L."/>
            <person name="Yu J."/>
            <person name="Kang L."/>
            <person name="Cui F."/>
        </authorList>
    </citation>
    <scope>NUCLEOTIDE SEQUENCE [LARGE SCALE GENOMIC DNA]</scope>
    <source>
        <strain evidence="6">Lst14</strain>
    </source>
</reference>
<dbReference type="EMBL" id="QKKF02014716">
    <property type="protein sequence ID" value="RZF42677.1"/>
    <property type="molecule type" value="Genomic_DNA"/>
</dbReference>
<keyword evidence="7" id="KW-1185">Reference proteome</keyword>
<dbReference type="SUPFAM" id="SSF47874">
    <property type="entry name" value="Annexin"/>
    <property type="match status" value="1"/>
</dbReference>
<dbReference type="STRING" id="195883.A0A482XAF5"/>
<evidence type="ECO:0000256" key="4">
    <source>
        <dbReference type="RuleBase" id="RU003540"/>
    </source>
</evidence>
<sequence>MSRLMLVICFYIFTHIFTCTVCENTDATIIYKPNDPVADAQVLRAAMKGWGTTEADLIRILGGRTGRQRAAITAAYKTNIKRDLIEDIKDDTGDTFEDILVDLTYSVEEYLAREINWALKENKLDYIDIICTCTGNELQQIKAVYFNVFKVTLSFDIENKVKYVPTRMLLLRIVAGFDLPYRCNDDFNEKTVKTYKKCIPDKQGDCTVETNGEFFTLMSKESFRQIQAVVKDYNADESNKDHPVTARIEEFCEDKGLKRAYTTIASFSENSAKYFAVQLKDAIKGLGTNEKVLNRIIIWRCEIDLVKIEEAFFDLTHQSLEKWVKGDTTGDYESVLIKLIRGNRKDK</sequence>
<protein>
    <recommendedName>
        <fullName evidence="4">Annexin</fullName>
    </recommendedName>
</protein>
<organism evidence="6 7">
    <name type="scientific">Laodelphax striatellus</name>
    <name type="common">Small brown planthopper</name>
    <name type="synonym">Delphax striatella</name>
    <dbReference type="NCBI Taxonomy" id="195883"/>
    <lineage>
        <taxon>Eukaryota</taxon>
        <taxon>Metazoa</taxon>
        <taxon>Ecdysozoa</taxon>
        <taxon>Arthropoda</taxon>
        <taxon>Hexapoda</taxon>
        <taxon>Insecta</taxon>
        <taxon>Pterygota</taxon>
        <taxon>Neoptera</taxon>
        <taxon>Paraneoptera</taxon>
        <taxon>Hemiptera</taxon>
        <taxon>Auchenorrhyncha</taxon>
        <taxon>Fulgoroidea</taxon>
        <taxon>Delphacidae</taxon>
        <taxon>Criomorphinae</taxon>
        <taxon>Laodelphax</taxon>
    </lineage>
</organism>
<proteinExistence type="inferred from homology"/>
<dbReference type="PROSITE" id="PS00223">
    <property type="entry name" value="ANNEXIN_1"/>
    <property type="match status" value="2"/>
</dbReference>
<dbReference type="InterPro" id="IPR001464">
    <property type="entry name" value="Annexin"/>
</dbReference>
<dbReference type="Proteomes" id="UP000291343">
    <property type="component" value="Unassembled WGS sequence"/>
</dbReference>
<dbReference type="GO" id="GO:0001786">
    <property type="term" value="F:phosphatidylserine binding"/>
    <property type="evidence" value="ECO:0007669"/>
    <property type="project" value="TreeGrafter"/>
</dbReference>
<dbReference type="GO" id="GO:0005886">
    <property type="term" value="C:plasma membrane"/>
    <property type="evidence" value="ECO:0007669"/>
    <property type="project" value="TreeGrafter"/>
</dbReference>
<dbReference type="Pfam" id="PF00191">
    <property type="entry name" value="Annexin"/>
    <property type="match status" value="2"/>
</dbReference>
<dbReference type="Gene3D" id="1.10.220.10">
    <property type="entry name" value="Annexin"/>
    <property type="match status" value="3"/>
</dbReference>
<dbReference type="SMART" id="SM00335">
    <property type="entry name" value="ANX"/>
    <property type="match status" value="2"/>
</dbReference>
<keyword evidence="2 4" id="KW-0677">Repeat</keyword>
<dbReference type="InterPro" id="IPR037104">
    <property type="entry name" value="Annexin_sf"/>
</dbReference>
<dbReference type="InParanoid" id="A0A482XAF5"/>
<dbReference type="GO" id="GO:0005634">
    <property type="term" value="C:nucleus"/>
    <property type="evidence" value="ECO:0007669"/>
    <property type="project" value="TreeGrafter"/>
</dbReference>
<dbReference type="PANTHER" id="PTHR10502:SF233">
    <property type="entry name" value="ANNEXIN B9"/>
    <property type="match status" value="1"/>
</dbReference>
<dbReference type="PROSITE" id="PS51897">
    <property type="entry name" value="ANNEXIN_2"/>
    <property type="match status" value="2"/>
</dbReference>
<keyword evidence="4" id="KW-0111">Calcium/phospholipid-binding</keyword>
<name>A0A482XAF5_LAOST</name>
<dbReference type="PRINTS" id="PR00196">
    <property type="entry name" value="ANNEXIN"/>
</dbReference>
<evidence type="ECO:0000313" key="6">
    <source>
        <dbReference type="EMBL" id="RZF42677.1"/>
    </source>
</evidence>
<comment type="caution">
    <text evidence="6">The sequence shown here is derived from an EMBL/GenBank/DDBJ whole genome shotgun (WGS) entry which is preliminary data.</text>
</comment>
<dbReference type="GO" id="GO:0005544">
    <property type="term" value="F:calcium-dependent phospholipid binding"/>
    <property type="evidence" value="ECO:0007669"/>
    <property type="project" value="UniProtKB-KW"/>
</dbReference>
<evidence type="ECO:0000256" key="1">
    <source>
        <dbReference type="ARBA" id="ARBA00007831"/>
    </source>
</evidence>
<evidence type="ECO:0000256" key="5">
    <source>
        <dbReference type="SAM" id="SignalP"/>
    </source>
</evidence>
<dbReference type="OrthoDB" id="37886at2759"/>
<dbReference type="SMR" id="A0A482XAF5"/>
<evidence type="ECO:0000256" key="2">
    <source>
        <dbReference type="ARBA" id="ARBA00022737"/>
    </source>
</evidence>
<evidence type="ECO:0000256" key="3">
    <source>
        <dbReference type="ARBA" id="ARBA00023216"/>
    </source>
</evidence>
<dbReference type="FunFam" id="1.10.220.10:FF:000005">
    <property type="entry name" value="Annexin"/>
    <property type="match status" value="1"/>
</dbReference>
<dbReference type="FunFam" id="1.10.220.10:FF:000001">
    <property type="entry name" value="Annexin"/>
    <property type="match status" value="1"/>
</dbReference>
<comment type="domain">
    <text evidence="4">A pair of annexin repeats may form one binding site for calcium and phospholipid.</text>
</comment>
<evidence type="ECO:0000313" key="7">
    <source>
        <dbReference type="Proteomes" id="UP000291343"/>
    </source>
</evidence>
<keyword evidence="3 4" id="KW-0041">Annexin</keyword>
<keyword evidence="5" id="KW-0732">Signal</keyword>
<dbReference type="PANTHER" id="PTHR10502">
    <property type="entry name" value="ANNEXIN"/>
    <property type="match status" value="1"/>
</dbReference>
<dbReference type="AlphaFoldDB" id="A0A482XAF5"/>
<feature type="chain" id="PRO_5019827018" description="Annexin" evidence="5">
    <location>
        <begin position="23"/>
        <end position="347"/>
    </location>
</feature>
<dbReference type="GO" id="GO:0032509">
    <property type="term" value="P:endosome transport via multivesicular body sorting pathway"/>
    <property type="evidence" value="ECO:0007669"/>
    <property type="project" value="TreeGrafter"/>
</dbReference>
<feature type="signal peptide" evidence="5">
    <location>
        <begin position="1"/>
        <end position="22"/>
    </location>
</feature>
<dbReference type="GO" id="GO:0012506">
    <property type="term" value="C:vesicle membrane"/>
    <property type="evidence" value="ECO:0007669"/>
    <property type="project" value="TreeGrafter"/>
</dbReference>
<dbReference type="InterPro" id="IPR018502">
    <property type="entry name" value="Annexin_repeat"/>
</dbReference>